<feature type="compositionally biased region" description="Polar residues" evidence="1">
    <location>
        <begin position="89"/>
        <end position="98"/>
    </location>
</feature>
<reference evidence="4" key="1">
    <citation type="submission" date="2014-04" db="EMBL/GenBank/DDBJ databases">
        <title>Evolutionary Origins and Diversification of the Mycorrhizal Mutualists.</title>
        <authorList>
            <consortium name="DOE Joint Genome Institute"/>
            <consortium name="Mycorrhizal Genomics Consortium"/>
            <person name="Kohler A."/>
            <person name="Kuo A."/>
            <person name="Nagy L.G."/>
            <person name="Floudas D."/>
            <person name="Copeland A."/>
            <person name="Barry K.W."/>
            <person name="Cichocki N."/>
            <person name="Veneault-Fourrey C."/>
            <person name="LaButti K."/>
            <person name="Lindquist E.A."/>
            <person name="Lipzen A."/>
            <person name="Lundell T."/>
            <person name="Morin E."/>
            <person name="Murat C."/>
            <person name="Riley R."/>
            <person name="Ohm R."/>
            <person name="Sun H."/>
            <person name="Tunlid A."/>
            <person name="Henrissat B."/>
            <person name="Grigoriev I.V."/>
            <person name="Hibbett D.S."/>
            <person name="Martin F."/>
        </authorList>
    </citation>
    <scope>NUCLEOTIDE SEQUENCE [LARGE SCALE GENOMIC DNA]</scope>
    <source>
        <strain evidence="4">FD-334 SS-4</strain>
    </source>
</reference>
<proteinExistence type="predicted"/>
<feature type="region of interest" description="Disordered" evidence="1">
    <location>
        <begin position="87"/>
        <end position="108"/>
    </location>
</feature>
<evidence type="ECO:0000313" key="3">
    <source>
        <dbReference type="EMBL" id="KJA13682.1"/>
    </source>
</evidence>
<protein>
    <submittedName>
        <fullName evidence="3">Uncharacterized protein</fullName>
    </submittedName>
</protein>
<name>A0A0D2KGQ9_HYPSF</name>
<evidence type="ECO:0000256" key="1">
    <source>
        <dbReference type="SAM" id="MobiDB-lite"/>
    </source>
</evidence>
<sequence>MAPWTTTRHSKRNRRDSGSGSSNGKSNNNGDDGNDGAFDDNEGNKPSDNPFSKGFSVPTVTLHVTSTVTATTVQTSLVLQTMVVESDKNTTSGSFDPNSTSASSTSSAAGIAMPLNTSLGSTSRPNATMHIPVASIISIILSGLFFITLCLVIYMRNPTFPSRILRTLKGNYRRQPPPTIGSFEPKEYRGFSTNDGFRESFRSYLALARQSTASSEISATASSPSRARIILSADSSYGYSPGTVSSRGRASVTSQQSVAQDQNANDEKLSSSSSMSDFEYPFESDEEASQLSVKRATKQTSEHAKFPQDVDEMTLDSVGVGGRGPL</sequence>
<keyword evidence="4" id="KW-1185">Reference proteome</keyword>
<evidence type="ECO:0000313" key="4">
    <source>
        <dbReference type="Proteomes" id="UP000054270"/>
    </source>
</evidence>
<feature type="compositionally biased region" description="Acidic residues" evidence="1">
    <location>
        <begin position="32"/>
        <end position="41"/>
    </location>
</feature>
<feature type="compositionally biased region" description="Polar residues" evidence="1">
    <location>
        <begin position="242"/>
        <end position="263"/>
    </location>
</feature>
<gene>
    <name evidence="3" type="ORF">HYPSUDRAFT_49688</name>
</gene>
<feature type="transmembrane region" description="Helical" evidence="2">
    <location>
        <begin position="131"/>
        <end position="154"/>
    </location>
</feature>
<accession>A0A0D2KGQ9</accession>
<feature type="region of interest" description="Disordered" evidence="1">
    <location>
        <begin position="1"/>
        <end position="52"/>
    </location>
</feature>
<feature type="region of interest" description="Disordered" evidence="1">
    <location>
        <begin position="242"/>
        <end position="326"/>
    </location>
</feature>
<keyword evidence="2" id="KW-1133">Transmembrane helix</keyword>
<keyword evidence="2" id="KW-0812">Transmembrane</keyword>
<feature type="compositionally biased region" description="Low complexity" evidence="1">
    <location>
        <begin position="99"/>
        <end position="108"/>
    </location>
</feature>
<keyword evidence="2" id="KW-0472">Membrane</keyword>
<dbReference type="Proteomes" id="UP000054270">
    <property type="component" value="Unassembled WGS sequence"/>
</dbReference>
<feature type="compositionally biased region" description="Low complexity" evidence="1">
    <location>
        <begin position="18"/>
        <end position="31"/>
    </location>
</feature>
<evidence type="ECO:0000256" key="2">
    <source>
        <dbReference type="SAM" id="Phobius"/>
    </source>
</evidence>
<dbReference type="AlphaFoldDB" id="A0A0D2KGQ9"/>
<organism evidence="3 4">
    <name type="scientific">Hypholoma sublateritium (strain FD-334 SS-4)</name>
    <dbReference type="NCBI Taxonomy" id="945553"/>
    <lineage>
        <taxon>Eukaryota</taxon>
        <taxon>Fungi</taxon>
        <taxon>Dikarya</taxon>
        <taxon>Basidiomycota</taxon>
        <taxon>Agaricomycotina</taxon>
        <taxon>Agaricomycetes</taxon>
        <taxon>Agaricomycetidae</taxon>
        <taxon>Agaricales</taxon>
        <taxon>Agaricineae</taxon>
        <taxon>Strophariaceae</taxon>
        <taxon>Hypholoma</taxon>
    </lineage>
</organism>
<dbReference type="EMBL" id="KN817722">
    <property type="protein sequence ID" value="KJA13682.1"/>
    <property type="molecule type" value="Genomic_DNA"/>
</dbReference>